<feature type="non-terminal residue" evidence="2">
    <location>
        <position position="81"/>
    </location>
</feature>
<evidence type="ECO:0000313" key="3">
    <source>
        <dbReference type="Proteomes" id="UP000676336"/>
    </source>
</evidence>
<dbReference type="Proteomes" id="UP000681720">
    <property type="component" value="Unassembled WGS sequence"/>
</dbReference>
<protein>
    <submittedName>
        <fullName evidence="2">Uncharacterized protein</fullName>
    </submittedName>
</protein>
<evidence type="ECO:0000313" key="2">
    <source>
        <dbReference type="EMBL" id="CAF4903830.1"/>
    </source>
</evidence>
<organism evidence="2 3">
    <name type="scientific">Rotaria magnacalcarata</name>
    <dbReference type="NCBI Taxonomy" id="392030"/>
    <lineage>
        <taxon>Eukaryota</taxon>
        <taxon>Metazoa</taxon>
        <taxon>Spiralia</taxon>
        <taxon>Gnathifera</taxon>
        <taxon>Rotifera</taxon>
        <taxon>Eurotatoria</taxon>
        <taxon>Bdelloidea</taxon>
        <taxon>Philodinida</taxon>
        <taxon>Philodinidae</taxon>
        <taxon>Rotaria</taxon>
    </lineage>
</organism>
<accession>A0A8S3CN19</accession>
<name>A0A8S3CN19_9BILA</name>
<dbReference type="EMBL" id="CAJOBI010174944">
    <property type="protein sequence ID" value="CAF4903830.1"/>
    <property type="molecule type" value="Genomic_DNA"/>
</dbReference>
<gene>
    <name evidence="1" type="ORF">GIL414_LOCUS47017</name>
    <name evidence="2" type="ORF">SMN809_LOCUS51884</name>
</gene>
<comment type="caution">
    <text evidence="2">The sequence shown here is derived from an EMBL/GenBank/DDBJ whole genome shotgun (WGS) entry which is preliminary data.</text>
</comment>
<feature type="non-terminal residue" evidence="2">
    <location>
        <position position="1"/>
    </location>
</feature>
<dbReference type="EMBL" id="CAJOBJ010149218">
    <property type="protein sequence ID" value="CAF4797696.1"/>
    <property type="molecule type" value="Genomic_DNA"/>
</dbReference>
<proteinExistence type="predicted"/>
<dbReference type="AlphaFoldDB" id="A0A8S3CN19"/>
<dbReference type="Proteomes" id="UP000676336">
    <property type="component" value="Unassembled WGS sequence"/>
</dbReference>
<evidence type="ECO:0000313" key="1">
    <source>
        <dbReference type="EMBL" id="CAF4797696.1"/>
    </source>
</evidence>
<sequence>ANGRAVATAVTGTIIFGLVDPKDTGGGGGGGGGGGIVEFNKISLLFVNSPVDGDDVADRLPLDIAGDDGSVPLVTGTDVLS</sequence>
<reference evidence="2" key="1">
    <citation type="submission" date="2021-02" db="EMBL/GenBank/DDBJ databases">
        <authorList>
            <person name="Nowell W R."/>
        </authorList>
    </citation>
    <scope>NUCLEOTIDE SEQUENCE</scope>
</reference>